<organism evidence="2 3">
    <name type="scientific">Pyxidicoccus fallax</name>
    <dbReference type="NCBI Taxonomy" id="394095"/>
    <lineage>
        <taxon>Bacteria</taxon>
        <taxon>Pseudomonadati</taxon>
        <taxon>Myxococcota</taxon>
        <taxon>Myxococcia</taxon>
        <taxon>Myxococcales</taxon>
        <taxon>Cystobacterineae</taxon>
        <taxon>Myxococcaceae</taxon>
        <taxon>Pyxidicoccus</taxon>
    </lineage>
</organism>
<sequence>MSPRYFKLSPGVVPGGWALGIPTNLDGTEVENPWMFKKGTRLDAPMRLRMPVARPGSAVDFSLAGIGTPVVHTKVASLLEELAPDDVQFIPVEIEEQPEQFSILVVARLVRCIDDAASAEVEYWKPEDGRPEKVGQYRKVSGMRINAAAVGDAKVFRTRGWSIAVVVSEDIKDALERIGVTGMQFTEV</sequence>
<accession>A0A848LUM0</accession>
<dbReference type="Proteomes" id="UP000518300">
    <property type="component" value="Unassembled WGS sequence"/>
</dbReference>
<protein>
    <recommendedName>
        <fullName evidence="1">Immunity MXAN-0049 protein domain-containing protein</fullName>
    </recommendedName>
</protein>
<comment type="caution">
    <text evidence="2">The sequence shown here is derived from an EMBL/GenBank/DDBJ whole genome shotgun (WGS) entry which is preliminary data.</text>
</comment>
<dbReference type="AlphaFoldDB" id="A0A848LUM0"/>
<dbReference type="RefSeq" id="WP_169350547.1">
    <property type="nucleotide sequence ID" value="NZ_JABBJJ010000316.1"/>
</dbReference>
<keyword evidence="3" id="KW-1185">Reference proteome</keyword>
<dbReference type="InterPro" id="IPR012433">
    <property type="entry name" value="Imm11"/>
</dbReference>
<feature type="domain" description="Immunity MXAN-0049 protein" evidence="1">
    <location>
        <begin position="41"/>
        <end position="188"/>
    </location>
</feature>
<proteinExistence type="predicted"/>
<name>A0A848LUM0_9BACT</name>
<dbReference type="EMBL" id="JABBJJ010000316">
    <property type="protein sequence ID" value="NMO21359.1"/>
    <property type="molecule type" value="Genomic_DNA"/>
</dbReference>
<evidence type="ECO:0000313" key="2">
    <source>
        <dbReference type="EMBL" id="NMO21359.1"/>
    </source>
</evidence>
<evidence type="ECO:0000259" key="1">
    <source>
        <dbReference type="Pfam" id="PF07791"/>
    </source>
</evidence>
<dbReference type="Pfam" id="PF07791">
    <property type="entry name" value="Imm11"/>
    <property type="match status" value="1"/>
</dbReference>
<reference evidence="2 3" key="1">
    <citation type="submission" date="2020-04" db="EMBL/GenBank/DDBJ databases">
        <title>Draft genome of Pyxidicoccus fallax type strain.</title>
        <authorList>
            <person name="Whitworth D.E."/>
        </authorList>
    </citation>
    <scope>NUCLEOTIDE SEQUENCE [LARGE SCALE GENOMIC DNA]</scope>
    <source>
        <strain evidence="2 3">DSM 14698</strain>
    </source>
</reference>
<evidence type="ECO:0000313" key="3">
    <source>
        <dbReference type="Proteomes" id="UP000518300"/>
    </source>
</evidence>
<gene>
    <name evidence="2" type="ORF">HG543_41885</name>
</gene>